<accession>A8JFV9</accession>
<evidence type="ECO:0000313" key="1">
    <source>
        <dbReference type="EMBL" id="PNW81433.1"/>
    </source>
</evidence>
<evidence type="ECO:0000313" key="2">
    <source>
        <dbReference type="Proteomes" id="UP000006906"/>
    </source>
</evidence>
<reference evidence="1 2" key="1">
    <citation type="journal article" date="2007" name="Science">
        <title>The Chlamydomonas genome reveals the evolution of key animal and plant functions.</title>
        <authorList>
            <person name="Merchant S.S."/>
            <person name="Prochnik S.E."/>
            <person name="Vallon O."/>
            <person name="Harris E.H."/>
            <person name="Karpowicz S.J."/>
            <person name="Witman G.B."/>
            <person name="Terry A."/>
            <person name="Salamov A."/>
            <person name="Fritz-Laylin L.K."/>
            <person name="Marechal-Drouard L."/>
            <person name="Marshall W.F."/>
            <person name="Qu L.H."/>
            <person name="Nelson D.R."/>
            <person name="Sanderfoot A.A."/>
            <person name="Spalding M.H."/>
            <person name="Kapitonov V.V."/>
            <person name="Ren Q."/>
            <person name="Ferris P."/>
            <person name="Lindquist E."/>
            <person name="Shapiro H."/>
            <person name="Lucas S.M."/>
            <person name="Grimwood J."/>
            <person name="Schmutz J."/>
            <person name="Cardol P."/>
            <person name="Cerutti H."/>
            <person name="Chanfreau G."/>
            <person name="Chen C.L."/>
            <person name="Cognat V."/>
            <person name="Croft M.T."/>
            <person name="Dent R."/>
            <person name="Dutcher S."/>
            <person name="Fernandez E."/>
            <person name="Fukuzawa H."/>
            <person name="Gonzalez-Ballester D."/>
            <person name="Gonzalez-Halphen D."/>
            <person name="Hallmann A."/>
            <person name="Hanikenne M."/>
            <person name="Hippler M."/>
            <person name="Inwood W."/>
            <person name="Jabbari K."/>
            <person name="Kalanon M."/>
            <person name="Kuras R."/>
            <person name="Lefebvre P.A."/>
            <person name="Lemaire S.D."/>
            <person name="Lobanov A.V."/>
            <person name="Lohr M."/>
            <person name="Manuell A."/>
            <person name="Meier I."/>
            <person name="Mets L."/>
            <person name="Mittag M."/>
            <person name="Mittelmeier T."/>
            <person name="Moroney J.V."/>
            <person name="Moseley J."/>
            <person name="Napoli C."/>
            <person name="Nedelcu A.M."/>
            <person name="Niyogi K."/>
            <person name="Novoselov S.V."/>
            <person name="Paulsen I.T."/>
            <person name="Pazour G."/>
            <person name="Purton S."/>
            <person name="Ral J.P."/>
            <person name="Riano-Pachon D.M."/>
            <person name="Riekhof W."/>
            <person name="Rymarquis L."/>
            <person name="Schroda M."/>
            <person name="Stern D."/>
            <person name="Umen J."/>
            <person name="Willows R."/>
            <person name="Wilson N."/>
            <person name="Zimmer S.L."/>
            <person name="Allmer J."/>
            <person name="Balk J."/>
            <person name="Bisova K."/>
            <person name="Chen C.J."/>
            <person name="Elias M."/>
            <person name="Gendler K."/>
            <person name="Hauser C."/>
            <person name="Lamb M.R."/>
            <person name="Ledford H."/>
            <person name="Long J.C."/>
            <person name="Minagawa J."/>
            <person name="Page M.D."/>
            <person name="Pan J."/>
            <person name="Pootakham W."/>
            <person name="Roje S."/>
            <person name="Rose A."/>
            <person name="Stahlberg E."/>
            <person name="Terauchi A.M."/>
            <person name="Yang P."/>
            <person name="Ball S."/>
            <person name="Bowler C."/>
            <person name="Dieckmann C.L."/>
            <person name="Gladyshev V.N."/>
            <person name="Green P."/>
            <person name="Jorgensen R."/>
            <person name="Mayfield S."/>
            <person name="Mueller-Roeber B."/>
            <person name="Rajamani S."/>
            <person name="Sayre R.T."/>
            <person name="Brokstein P."/>
            <person name="Dubchak I."/>
            <person name="Goodstein D."/>
            <person name="Hornick L."/>
            <person name="Huang Y.W."/>
            <person name="Jhaveri J."/>
            <person name="Luo Y."/>
            <person name="Martinez D."/>
            <person name="Ngau W.C."/>
            <person name="Otillar B."/>
            <person name="Poliakov A."/>
            <person name="Porter A."/>
            <person name="Szajkowski L."/>
            <person name="Werner G."/>
            <person name="Zhou K."/>
            <person name="Grigoriev I.V."/>
            <person name="Rokhsar D.S."/>
            <person name="Grossman A.R."/>
        </authorList>
    </citation>
    <scope>NUCLEOTIDE SEQUENCE [LARGE SCALE GENOMIC DNA]</scope>
    <source>
        <strain evidence="2">CC-503</strain>
    </source>
</reference>
<name>A8JFV9_CHLRE</name>
<dbReference type="GeneID" id="5727595"/>
<dbReference type="Proteomes" id="UP000006906">
    <property type="component" value="Chromosome 7"/>
</dbReference>
<dbReference type="PaxDb" id="3055-EDO97276"/>
<dbReference type="EMBL" id="CM008968">
    <property type="protein sequence ID" value="PNW81433.1"/>
    <property type="molecule type" value="Genomic_DNA"/>
</dbReference>
<proteinExistence type="predicted"/>
<dbReference type="KEGG" id="cre:CHLRE_07g355850v5"/>
<dbReference type="AlphaFoldDB" id="A8JFV9"/>
<sequence>MSTSGLLFQRRSVTAATYKRSSNRQTRLNVVAFGGQQGAAPEHAARARTTPQASMAASTMPGPQGAELGNWLRQLDLFFSKSRDTRSLSEISDFNMSDEDHDDDHASHMYVSHLAARMAMEPLPGRE</sequence>
<protein>
    <submittedName>
        <fullName evidence="1">Uncharacterized protein</fullName>
    </submittedName>
</protein>
<organism evidence="1 2">
    <name type="scientific">Chlamydomonas reinhardtii</name>
    <name type="common">Chlamydomonas smithii</name>
    <dbReference type="NCBI Taxonomy" id="3055"/>
    <lineage>
        <taxon>Eukaryota</taxon>
        <taxon>Viridiplantae</taxon>
        <taxon>Chlorophyta</taxon>
        <taxon>core chlorophytes</taxon>
        <taxon>Chlorophyceae</taxon>
        <taxon>CS clade</taxon>
        <taxon>Chlamydomonadales</taxon>
        <taxon>Chlamydomonadaceae</taxon>
        <taxon>Chlamydomonas</taxon>
    </lineage>
</organism>
<dbReference type="OrthoDB" id="526296at2759"/>
<dbReference type="InParanoid" id="A8JFV9"/>
<gene>
    <name evidence="1" type="ORF">CHLRE_07g355850v5</name>
</gene>
<keyword evidence="2" id="KW-1185">Reference proteome</keyword>
<dbReference type="HOGENOM" id="CLU_1973672_0_0_1"/>
<dbReference type="Gramene" id="PNW81433">
    <property type="protein sequence ID" value="PNW81433"/>
    <property type="gene ID" value="CHLRE_07g355850v5"/>
</dbReference>
<dbReference type="RefSeq" id="XP_001702083.1">
    <property type="nucleotide sequence ID" value="XM_001702031.2"/>
</dbReference>